<dbReference type="Pfam" id="PF03009">
    <property type="entry name" value="GDPD"/>
    <property type="match status" value="1"/>
</dbReference>
<accession>A0A2M8Q885</accession>
<gene>
    <name evidence="2" type="ORF">CUN48_15965</name>
</gene>
<dbReference type="EMBL" id="PGTN01000547">
    <property type="protein sequence ID" value="PJF46013.1"/>
    <property type="molecule type" value="Genomic_DNA"/>
</dbReference>
<name>A0A2M8Q885_9CHLR</name>
<sequence length="137" mass="15117">MHPYADDASEGVAALIRKRNLYDQVIVSSFNPITLLKMRHLDPRIALGVLYDASMPAFLRKIWAGPPLRPEAQHPHHTLIDAEFMAWARSLPAAVNTWTVNEVEEARRLAALGVDVIITDVPDQIMMGLASPAISPA</sequence>
<dbReference type="GO" id="GO:0006629">
    <property type="term" value="P:lipid metabolic process"/>
    <property type="evidence" value="ECO:0007669"/>
    <property type="project" value="InterPro"/>
</dbReference>
<protein>
    <recommendedName>
        <fullName evidence="1">GP-PDE domain-containing protein</fullName>
    </recommendedName>
</protein>
<organism evidence="2 3">
    <name type="scientific">Candidatus Thermofonsia Clade 3 bacterium</name>
    <dbReference type="NCBI Taxonomy" id="2364212"/>
    <lineage>
        <taxon>Bacteria</taxon>
        <taxon>Bacillati</taxon>
        <taxon>Chloroflexota</taxon>
        <taxon>Candidatus Thermofontia</taxon>
        <taxon>Candidatus Thermofonsia Clade 3</taxon>
    </lineage>
</organism>
<dbReference type="Proteomes" id="UP000230790">
    <property type="component" value="Unassembled WGS sequence"/>
</dbReference>
<evidence type="ECO:0000313" key="2">
    <source>
        <dbReference type="EMBL" id="PJF46013.1"/>
    </source>
</evidence>
<proteinExistence type="predicted"/>
<dbReference type="InterPro" id="IPR017946">
    <property type="entry name" value="PLC-like_Pdiesterase_TIM-brl"/>
</dbReference>
<dbReference type="CDD" id="cd08556">
    <property type="entry name" value="GDPD"/>
    <property type="match status" value="1"/>
</dbReference>
<evidence type="ECO:0000313" key="3">
    <source>
        <dbReference type="Proteomes" id="UP000230790"/>
    </source>
</evidence>
<dbReference type="InterPro" id="IPR030395">
    <property type="entry name" value="GP_PDE_dom"/>
</dbReference>
<reference evidence="2 3" key="1">
    <citation type="submission" date="2017-11" db="EMBL/GenBank/DDBJ databases">
        <title>Evolution of Phototrophy in the Chloroflexi Phylum Driven by Horizontal Gene Transfer.</title>
        <authorList>
            <person name="Ward L.M."/>
            <person name="Hemp J."/>
            <person name="Shih P.M."/>
            <person name="Mcglynn S.E."/>
            <person name="Fischer W."/>
        </authorList>
    </citation>
    <scope>NUCLEOTIDE SEQUENCE [LARGE SCALE GENOMIC DNA]</scope>
    <source>
        <strain evidence="2">JP3_7</strain>
    </source>
</reference>
<comment type="caution">
    <text evidence="2">The sequence shown here is derived from an EMBL/GenBank/DDBJ whole genome shotgun (WGS) entry which is preliminary data.</text>
</comment>
<evidence type="ECO:0000259" key="1">
    <source>
        <dbReference type="PROSITE" id="PS51704"/>
    </source>
</evidence>
<dbReference type="SUPFAM" id="SSF51695">
    <property type="entry name" value="PLC-like phosphodiesterases"/>
    <property type="match status" value="1"/>
</dbReference>
<dbReference type="PANTHER" id="PTHR46211">
    <property type="entry name" value="GLYCEROPHOSPHORYL DIESTER PHOSPHODIESTERASE"/>
    <property type="match status" value="1"/>
</dbReference>
<dbReference type="PROSITE" id="PS51704">
    <property type="entry name" value="GP_PDE"/>
    <property type="match status" value="1"/>
</dbReference>
<dbReference type="Gene3D" id="3.20.20.190">
    <property type="entry name" value="Phosphatidylinositol (PI) phosphodiesterase"/>
    <property type="match status" value="1"/>
</dbReference>
<dbReference type="AlphaFoldDB" id="A0A2M8Q885"/>
<dbReference type="GO" id="GO:0008081">
    <property type="term" value="F:phosphoric diester hydrolase activity"/>
    <property type="evidence" value="ECO:0007669"/>
    <property type="project" value="InterPro"/>
</dbReference>
<dbReference type="PANTHER" id="PTHR46211:SF1">
    <property type="entry name" value="GLYCEROPHOSPHODIESTER PHOSPHODIESTERASE, CYTOPLASMIC"/>
    <property type="match status" value="1"/>
</dbReference>
<feature type="domain" description="GP-PDE" evidence="1">
    <location>
        <begin position="1"/>
        <end position="129"/>
    </location>
</feature>